<feature type="domain" description="ATP-grasp" evidence="2">
    <location>
        <begin position="128"/>
        <end position="311"/>
    </location>
</feature>
<dbReference type="EMBL" id="CP083685">
    <property type="protein sequence ID" value="UYU93096.1"/>
    <property type="molecule type" value="Genomic_DNA"/>
</dbReference>
<evidence type="ECO:0000313" key="3">
    <source>
        <dbReference type="EMBL" id="CUP71996.1"/>
    </source>
</evidence>
<dbReference type="SUPFAM" id="SSF56059">
    <property type="entry name" value="Glutathione synthetase ATP-binding domain-like"/>
    <property type="match status" value="1"/>
</dbReference>
<gene>
    <name evidence="3" type="ORF">ERS852511_02988</name>
    <name evidence="4" type="ORF">KQP74_10740</name>
</gene>
<dbReference type="Gene3D" id="3.30.470.20">
    <property type="entry name" value="ATP-grasp fold, B domain"/>
    <property type="match status" value="1"/>
</dbReference>
<dbReference type="RefSeq" id="WP_055300287.1">
    <property type="nucleotide sequence ID" value="NZ_BAABZI010000001.1"/>
</dbReference>
<organism evidence="3 5">
    <name type="scientific">Bacteroides thetaiotaomicron</name>
    <dbReference type="NCBI Taxonomy" id="818"/>
    <lineage>
        <taxon>Bacteria</taxon>
        <taxon>Pseudomonadati</taxon>
        <taxon>Bacteroidota</taxon>
        <taxon>Bacteroidia</taxon>
        <taxon>Bacteroidales</taxon>
        <taxon>Bacteroidaceae</taxon>
        <taxon>Bacteroides</taxon>
    </lineage>
</organism>
<dbReference type="GO" id="GO:0005524">
    <property type="term" value="F:ATP binding"/>
    <property type="evidence" value="ECO:0007669"/>
    <property type="project" value="UniProtKB-UniRule"/>
</dbReference>
<evidence type="ECO:0000313" key="4">
    <source>
        <dbReference type="EMBL" id="UYU93096.1"/>
    </source>
</evidence>
<sequence length="381" mass="44765">MNNQYNGHLCIVFALEHYNPLNMIRALGENGINPVYISVKRRYEVATKSKYISELHRVDSVEEGFKLLTELYGHQAEETGKKPYILFSDDKSIGYFDFHYDEWKDKFIAYNAGRNGRINKFMDKYEIQQCAKRHGFNVLDSYVIKKGDSVPADLWYPIITKDISPNSGSWKFDVFVCQNEQELKDAMEKITSPLVMVQHFVDKQNEMALEGYTINKGTEMQIITEMKWKYLIQGYYSPYHDVKMFEDKEMEKKLQAMFEEIGFEGVFEVEFLIGKDGTFYFMETNFRASAWNPTCKFAGMPLPYLWIKGMENGCINTADRKEFEPFTSMSEVIDYAKRVEGGMCSLAEWLRDFKDAKCVYIYDKEDRGPWDEVIKNWENFK</sequence>
<proteinExistence type="predicted"/>
<accession>A0A0P0FR91</accession>
<protein>
    <submittedName>
        <fullName evidence="4">ATP-grasp domain-containing protein</fullName>
    </submittedName>
    <submittedName>
        <fullName evidence="3">Carbamoyl phosphate synthase-like protein</fullName>
    </submittedName>
</protein>
<dbReference type="KEGG" id="btho:Btheta7330_02984"/>
<dbReference type="Proteomes" id="UP000095576">
    <property type="component" value="Unassembled WGS sequence"/>
</dbReference>
<keyword evidence="1" id="KW-0067">ATP-binding</keyword>
<reference evidence="4" key="2">
    <citation type="submission" date="2021-06" db="EMBL/GenBank/DDBJ databases">
        <title>Interrogation of the integrated mobile genetic elements in gut-associated Bacteroides with a consensus prediction approach.</title>
        <authorList>
            <person name="Campbell D.E."/>
            <person name="Leigh J.R."/>
            <person name="Kim T."/>
            <person name="England W."/>
            <person name="Whitaker R.J."/>
            <person name="Degnan P.H."/>
        </authorList>
    </citation>
    <scope>NUCLEOTIDE SEQUENCE</scope>
    <source>
        <strain evidence="4">VPI-3443</strain>
    </source>
</reference>
<dbReference type="Proteomes" id="UP001162960">
    <property type="component" value="Chromosome"/>
</dbReference>
<keyword evidence="1" id="KW-0547">Nucleotide-binding</keyword>
<name>A0A0P0FR91_BACT4</name>
<dbReference type="InterPro" id="IPR011761">
    <property type="entry name" value="ATP-grasp"/>
</dbReference>
<evidence type="ECO:0000256" key="1">
    <source>
        <dbReference type="PROSITE-ProRule" id="PRU00409"/>
    </source>
</evidence>
<evidence type="ECO:0000259" key="2">
    <source>
        <dbReference type="PROSITE" id="PS50975"/>
    </source>
</evidence>
<reference evidence="3 5" key="1">
    <citation type="submission" date="2015-09" db="EMBL/GenBank/DDBJ databases">
        <authorList>
            <consortium name="Pathogen Informatics"/>
        </authorList>
    </citation>
    <scope>NUCLEOTIDE SEQUENCE [LARGE SCALE GENOMIC DNA]</scope>
    <source>
        <strain evidence="3 5">2789STDY5834899</strain>
    </source>
</reference>
<dbReference type="EMBL" id="CZAP01000011">
    <property type="protein sequence ID" value="CUP71996.1"/>
    <property type="molecule type" value="Genomic_DNA"/>
</dbReference>
<evidence type="ECO:0000313" key="5">
    <source>
        <dbReference type="Proteomes" id="UP000095576"/>
    </source>
</evidence>
<dbReference type="PATRIC" id="fig|818.23.peg.3074"/>
<dbReference type="GO" id="GO:0046872">
    <property type="term" value="F:metal ion binding"/>
    <property type="evidence" value="ECO:0007669"/>
    <property type="project" value="InterPro"/>
</dbReference>
<dbReference type="PROSITE" id="PS50975">
    <property type="entry name" value="ATP_GRASP"/>
    <property type="match status" value="1"/>
</dbReference>
<dbReference type="AlphaFoldDB" id="A0A0P0FR91"/>